<dbReference type="InterPro" id="IPR016024">
    <property type="entry name" value="ARM-type_fold"/>
</dbReference>
<dbReference type="InterPro" id="IPR011989">
    <property type="entry name" value="ARM-like"/>
</dbReference>
<name>A0A5C8UQX9_9MICO</name>
<dbReference type="Proteomes" id="UP000321379">
    <property type="component" value="Unassembled WGS sequence"/>
</dbReference>
<reference evidence="1 2" key="1">
    <citation type="submission" date="2019-08" db="EMBL/GenBank/DDBJ databases">
        <title>Bacterial whole genome sequence for Glaciihabitans sp. CHu50b-6-2.</title>
        <authorList>
            <person name="Jin L."/>
        </authorList>
    </citation>
    <scope>NUCLEOTIDE SEQUENCE [LARGE SCALE GENOMIC DNA]</scope>
    <source>
        <strain evidence="1 2">CHu50b-6-2</strain>
    </source>
</reference>
<dbReference type="EMBL" id="VRMG01000008">
    <property type="protein sequence ID" value="TXN29857.1"/>
    <property type="molecule type" value="Genomic_DNA"/>
</dbReference>
<organism evidence="1 2">
    <name type="scientific">Lacisediminihabitans profunda</name>
    <dbReference type="NCBI Taxonomy" id="2594790"/>
    <lineage>
        <taxon>Bacteria</taxon>
        <taxon>Bacillati</taxon>
        <taxon>Actinomycetota</taxon>
        <taxon>Actinomycetes</taxon>
        <taxon>Micrococcales</taxon>
        <taxon>Microbacteriaceae</taxon>
        <taxon>Lacisediminihabitans</taxon>
    </lineage>
</organism>
<dbReference type="Pfam" id="PF13646">
    <property type="entry name" value="HEAT_2"/>
    <property type="match status" value="1"/>
</dbReference>
<dbReference type="SUPFAM" id="SSF48371">
    <property type="entry name" value="ARM repeat"/>
    <property type="match status" value="1"/>
</dbReference>
<sequence>MHARREDELRAVPEAELAGYLTERSGLPGPRGNLELADAFAAVADRETILRFAHLDDEYLRFCGTEAVGRLVTAEPGDSSLVPLLRERAADPLWRVREAAARALQLIGDAEPARLRAIVADWLTDADGYVRRAAVAGICEPRLLSDPATASAALDACSSATDWIGSLPADRRRDPAVRNLRQALGYCWSVAVAASPAAGLVAFERLRTVDDPDIRWIVSTNLTKARLRRILEAEELTPLPPDESA</sequence>
<gene>
    <name evidence="1" type="ORF">FVP33_11990</name>
</gene>
<comment type="caution">
    <text evidence="1">The sequence shown here is derived from an EMBL/GenBank/DDBJ whole genome shotgun (WGS) entry which is preliminary data.</text>
</comment>
<protein>
    <submittedName>
        <fullName evidence="1">HEAT repeat domain-containing protein</fullName>
    </submittedName>
</protein>
<dbReference type="AlphaFoldDB" id="A0A5C8UQX9"/>
<dbReference type="Gene3D" id="1.25.10.10">
    <property type="entry name" value="Leucine-rich Repeat Variant"/>
    <property type="match status" value="1"/>
</dbReference>
<evidence type="ECO:0000313" key="1">
    <source>
        <dbReference type="EMBL" id="TXN29857.1"/>
    </source>
</evidence>
<dbReference type="RefSeq" id="WP_147783900.1">
    <property type="nucleotide sequence ID" value="NZ_VRMG01000008.1"/>
</dbReference>
<dbReference type="PROSITE" id="PS50077">
    <property type="entry name" value="HEAT_REPEAT"/>
    <property type="match status" value="1"/>
</dbReference>
<accession>A0A5C8UQX9</accession>
<keyword evidence="2" id="KW-1185">Reference proteome</keyword>
<dbReference type="InterPro" id="IPR021133">
    <property type="entry name" value="HEAT_type_2"/>
</dbReference>
<evidence type="ECO:0000313" key="2">
    <source>
        <dbReference type="Proteomes" id="UP000321379"/>
    </source>
</evidence>
<proteinExistence type="predicted"/>